<gene>
    <name evidence="11" type="ORF">METZ01_LOCUS119525</name>
</gene>
<dbReference type="Gene3D" id="3.60.120.10">
    <property type="entry name" value="Anthranilate synthase"/>
    <property type="match status" value="1"/>
</dbReference>
<dbReference type="GO" id="GO:0046872">
    <property type="term" value="F:metal ion binding"/>
    <property type="evidence" value="ECO:0007669"/>
    <property type="project" value="UniProtKB-KW"/>
</dbReference>
<feature type="domain" description="Chorismate-utilising enzyme C-terminal" evidence="9">
    <location>
        <begin position="193"/>
        <end position="446"/>
    </location>
</feature>
<accession>A0A381XQJ6</accession>
<dbReference type="Pfam" id="PF04715">
    <property type="entry name" value="Anth_synt_I_N"/>
    <property type="match status" value="1"/>
</dbReference>
<evidence type="ECO:0000256" key="4">
    <source>
        <dbReference type="ARBA" id="ARBA00022723"/>
    </source>
</evidence>
<dbReference type="InterPro" id="IPR005801">
    <property type="entry name" value="ADC_synthase"/>
</dbReference>
<evidence type="ECO:0000256" key="3">
    <source>
        <dbReference type="ARBA" id="ARBA00020653"/>
    </source>
</evidence>
<keyword evidence="5" id="KW-0460">Magnesium</keyword>
<dbReference type="PRINTS" id="PR00095">
    <property type="entry name" value="ANTSNTHASEI"/>
</dbReference>
<evidence type="ECO:0000259" key="9">
    <source>
        <dbReference type="Pfam" id="PF00425"/>
    </source>
</evidence>
<proteinExistence type="predicted"/>
<evidence type="ECO:0000256" key="7">
    <source>
        <dbReference type="ARBA" id="ARBA00025634"/>
    </source>
</evidence>
<evidence type="ECO:0000259" key="10">
    <source>
        <dbReference type="Pfam" id="PF04715"/>
    </source>
</evidence>
<evidence type="ECO:0000256" key="2">
    <source>
        <dbReference type="ARBA" id="ARBA00011575"/>
    </source>
</evidence>
<dbReference type="PANTHER" id="PTHR11236">
    <property type="entry name" value="AMINOBENZOATE/ANTHRANILATE SYNTHASE"/>
    <property type="match status" value="1"/>
</dbReference>
<name>A0A381XQJ6_9ZZZZ</name>
<keyword evidence="6" id="KW-0456">Lyase</keyword>
<dbReference type="AlphaFoldDB" id="A0A381XQJ6"/>
<keyword evidence="4" id="KW-0479">Metal-binding</keyword>
<comment type="subunit">
    <text evidence="2">Heterotetramer consisting of two non-identical subunits: a beta subunit (TrpG) and a large alpha subunit (TrpE).</text>
</comment>
<dbReference type="EMBL" id="UINC01015917">
    <property type="protein sequence ID" value="SVA66671.1"/>
    <property type="molecule type" value="Genomic_DNA"/>
</dbReference>
<evidence type="ECO:0000256" key="6">
    <source>
        <dbReference type="ARBA" id="ARBA00023239"/>
    </source>
</evidence>
<evidence type="ECO:0000256" key="8">
    <source>
        <dbReference type="ARBA" id="ARBA00047683"/>
    </source>
</evidence>
<dbReference type="PANTHER" id="PTHR11236:SF48">
    <property type="entry name" value="ISOCHORISMATE SYNTHASE MENF"/>
    <property type="match status" value="1"/>
</dbReference>
<dbReference type="InterPro" id="IPR006805">
    <property type="entry name" value="Anth_synth_I_N"/>
</dbReference>
<feature type="domain" description="Anthranilate synthase component I N-terminal" evidence="10">
    <location>
        <begin position="10"/>
        <end position="151"/>
    </location>
</feature>
<dbReference type="GO" id="GO:0004049">
    <property type="term" value="F:anthranilate synthase activity"/>
    <property type="evidence" value="ECO:0007669"/>
    <property type="project" value="UniProtKB-EC"/>
</dbReference>
<dbReference type="Pfam" id="PF00425">
    <property type="entry name" value="Chorismate_bind"/>
    <property type="match status" value="1"/>
</dbReference>
<reference evidence="11" key="1">
    <citation type="submission" date="2018-05" db="EMBL/GenBank/DDBJ databases">
        <authorList>
            <person name="Lanie J.A."/>
            <person name="Ng W.-L."/>
            <person name="Kazmierczak K.M."/>
            <person name="Andrzejewski T.M."/>
            <person name="Davidsen T.M."/>
            <person name="Wayne K.J."/>
            <person name="Tettelin H."/>
            <person name="Glass J.I."/>
            <person name="Rusch D."/>
            <person name="Podicherti R."/>
            <person name="Tsui H.-C.T."/>
            <person name="Winkler M.E."/>
        </authorList>
    </citation>
    <scope>NUCLEOTIDE SEQUENCE</scope>
</reference>
<sequence length="461" mass="50266">MEAPFDIAADLDTPVSAYIKLRAFSPRFLLESVESGERLARYSFLGLGSSLTVELHPDKLVVNGKQRQRPRNAQTWQASLRELLAKSPALSPHIKGIPFSGGLVGTAGYDVVRYFERLPPNQSDFEGLPQAAFVAPESLLVFDHLTHRLALLHSGTESERQALRAGIVRALRGAVEGHTRAGKFSRADASFDKKNFMAAVDQCKSHIAAGDIYQIVLSVRFSGKTDLAPFQCYRALRLLNPSPYMYFFEQGELSVAGTSPEALVRLDQGKASLRPIAGTRPRATDPEEDLALEQELLADPKENAEHVMLVDLARNDLGRVARAGSVYVDPYRKIERYSHVMHIVSGVVGHLEEGKDALDLFGATFPAGTLVGAPKVKAMELIAGLEPVPRGLYGGTVGYFAKNGNMDQAITIRSLVFHRDEYSFQAGAGIVADSVPQKEYEEVLAKSAILRRALQIAGAGL</sequence>
<evidence type="ECO:0000256" key="5">
    <source>
        <dbReference type="ARBA" id="ARBA00022842"/>
    </source>
</evidence>
<protein>
    <recommendedName>
        <fullName evidence="3">Anthranilate synthase component 1</fullName>
    </recommendedName>
</protein>
<organism evidence="11">
    <name type="scientific">marine metagenome</name>
    <dbReference type="NCBI Taxonomy" id="408172"/>
    <lineage>
        <taxon>unclassified sequences</taxon>
        <taxon>metagenomes</taxon>
        <taxon>ecological metagenomes</taxon>
    </lineage>
</organism>
<evidence type="ECO:0000256" key="1">
    <source>
        <dbReference type="ARBA" id="ARBA00001946"/>
    </source>
</evidence>
<comment type="function">
    <text evidence="7">Part of a heterotetrameric complex that catalyzes the two-step biosynthesis of anthranilate, an intermediate in the biosynthesis of L-tryptophan. In the first step, the glutamine-binding beta subunit (TrpG) of anthranilate synthase (AS) provides the glutamine amidotransferase activity which generates ammonia as a substrate that, along with chorismate, is used in the second step, catalyzed by the large alpha subunit of AS (TrpE) to produce anthranilate. In the absence of TrpG, TrpE can synthesize anthranilate directly from chorismate and high concentrations of ammonia.</text>
</comment>
<comment type="cofactor">
    <cofactor evidence="1">
        <name>Mg(2+)</name>
        <dbReference type="ChEBI" id="CHEBI:18420"/>
    </cofactor>
</comment>
<dbReference type="InterPro" id="IPR019999">
    <property type="entry name" value="Anth_synth_I-like"/>
</dbReference>
<comment type="catalytic activity">
    <reaction evidence="8">
        <text>chorismate + L-glutamine = anthranilate + pyruvate + L-glutamate + H(+)</text>
        <dbReference type="Rhea" id="RHEA:21732"/>
        <dbReference type="ChEBI" id="CHEBI:15361"/>
        <dbReference type="ChEBI" id="CHEBI:15378"/>
        <dbReference type="ChEBI" id="CHEBI:16567"/>
        <dbReference type="ChEBI" id="CHEBI:29748"/>
        <dbReference type="ChEBI" id="CHEBI:29985"/>
        <dbReference type="ChEBI" id="CHEBI:58359"/>
        <dbReference type="EC" id="4.1.3.27"/>
    </reaction>
</comment>
<dbReference type="GO" id="GO:0000162">
    <property type="term" value="P:L-tryptophan biosynthetic process"/>
    <property type="evidence" value="ECO:0007669"/>
    <property type="project" value="TreeGrafter"/>
</dbReference>
<evidence type="ECO:0000313" key="11">
    <source>
        <dbReference type="EMBL" id="SVA66671.1"/>
    </source>
</evidence>
<dbReference type="InterPro" id="IPR015890">
    <property type="entry name" value="Chorismate_C"/>
</dbReference>
<dbReference type="SUPFAM" id="SSF56322">
    <property type="entry name" value="ADC synthase"/>
    <property type="match status" value="1"/>
</dbReference>